<dbReference type="PANTHER" id="PTHR19432">
    <property type="entry name" value="SUGAR TRANSPORTER"/>
    <property type="match status" value="1"/>
</dbReference>
<dbReference type="Proteomes" id="UP000053201">
    <property type="component" value="Unassembled WGS sequence"/>
</dbReference>
<evidence type="ECO:0000313" key="7">
    <source>
        <dbReference type="EMBL" id="KNC96652.1"/>
    </source>
</evidence>
<feature type="transmembrane region" description="Helical" evidence="6">
    <location>
        <begin position="109"/>
        <end position="126"/>
    </location>
</feature>
<keyword evidence="4 6" id="KW-1133">Transmembrane helix</keyword>
<dbReference type="InParanoid" id="A0A0L0H621"/>
<dbReference type="STRING" id="645134.A0A0L0H621"/>
<feature type="transmembrane region" description="Helical" evidence="6">
    <location>
        <begin position="76"/>
        <end position="97"/>
    </location>
</feature>
<dbReference type="VEuPathDB" id="FungiDB:SPPG_07865"/>
<dbReference type="EMBL" id="KQ257467">
    <property type="protein sequence ID" value="KNC96652.1"/>
    <property type="molecule type" value="Genomic_DNA"/>
</dbReference>
<feature type="transmembrane region" description="Helical" evidence="6">
    <location>
        <begin position="225"/>
        <end position="245"/>
    </location>
</feature>
<organism evidence="7 8">
    <name type="scientific">Spizellomyces punctatus (strain DAOM BR117)</name>
    <dbReference type="NCBI Taxonomy" id="645134"/>
    <lineage>
        <taxon>Eukaryota</taxon>
        <taxon>Fungi</taxon>
        <taxon>Fungi incertae sedis</taxon>
        <taxon>Chytridiomycota</taxon>
        <taxon>Chytridiomycota incertae sedis</taxon>
        <taxon>Chytridiomycetes</taxon>
        <taxon>Spizellomycetales</taxon>
        <taxon>Spizellomycetaceae</taxon>
        <taxon>Spizellomyces</taxon>
    </lineage>
</organism>
<evidence type="ECO:0000256" key="1">
    <source>
        <dbReference type="ARBA" id="ARBA00004141"/>
    </source>
</evidence>
<dbReference type="SUPFAM" id="SSF103473">
    <property type="entry name" value="MFS general substrate transporter"/>
    <property type="match status" value="1"/>
</dbReference>
<feature type="transmembrane region" description="Helical" evidence="6">
    <location>
        <begin position="201"/>
        <end position="219"/>
    </location>
</feature>
<feature type="transmembrane region" description="Helical" evidence="6">
    <location>
        <begin position="35"/>
        <end position="56"/>
    </location>
</feature>
<feature type="transmembrane region" description="Helical" evidence="6">
    <location>
        <begin position="565"/>
        <end position="585"/>
    </location>
</feature>
<evidence type="ECO:0000256" key="3">
    <source>
        <dbReference type="ARBA" id="ARBA00022692"/>
    </source>
</evidence>
<dbReference type="Gene3D" id="1.20.1250.20">
    <property type="entry name" value="MFS general substrate transporter like domains"/>
    <property type="match status" value="1"/>
</dbReference>
<dbReference type="InterPro" id="IPR036259">
    <property type="entry name" value="MFS_trans_sf"/>
</dbReference>
<dbReference type="RefSeq" id="XP_016604692.1">
    <property type="nucleotide sequence ID" value="XM_016756015.1"/>
</dbReference>
<dbReference type="eggNOG" id="KOG0637">
    <property type="taxonomic scope" value="Eukaryota"/>
</dbReference>
<feature type="transmembrane region" description="Helical" evidence="6">
    <location>
        <begin position="520"/>
        <end position="545"/>
    </location>
</feature>
<feature type="transmembrane region" description="Helical" evidence="6">
    <location>
        <begin position="146"/>
        <end position="165"/>
    </location>
</feature>
<accession>A0A0L0H621</accession>
<reference evidence="7 8" key="1">
    <citation type="submission" date="2009-08" db="EMBL/GenBank/DDBJ databases">
        <title>The Genome Sequence of Spizellomyces punctatus strain DAOM BR117.</title>
        <authorList>
            <consortium name="The Broad Institute Genome Sequencing Platform"/>
            <person name="Russ C."/>
            <person name="Cuomo C."/>
            <person name="Shea T."/>
            <person name="Young S.K."/>
            <person name="Zeng Q."/>
            <person name="Koehrsen M."/>
            <person name="Haas B."/>
            <person name="Borodovsky M."/>
            <person name="Guigo R."/>
            <person name="Alvarado L."/>
            <person name="Berlin A."/>
            <person name="Bochicchio J."/>
            <person name="Borenstein D."/>
            <person name="Chapman S."/>
            <person name="Chen Z."/>
            <person name="Engels R."/>
            <person name="Freedman E."/>
            <person name="Gellesch M."/>
            <person name="Goldberg J."/>
            <person name="Griggs A."/>
            <person name="Gujja S."/>
            <person name="Heiman D."/>
            <person name="Hepburn T."/>
            <person name="Howarth C."/>
            <person name="Jen D."/>
            <person name="Larson L."/>
            <person name="Lewis B."/>
            <person name="Mehta T."/>
            <person name="Park D."/>
            <person name="Pearson M."/>
            <person name="Roberts A."/>
            <person name="Saif S."/>
            <person name="Shenoy N."/>
            <person name="Sisk P."/>
            <person name="Stolte C."/>
            <person name="Sykes S."/>
            <person name="Thomson T."/>
            <person name="Walk T."/>
            <person name="White J."/>
            <person name="Yandava C."/>
            <person name="Burger G."/>
            <person name="Gray M.W."/>
            <person name="Holland P.W.H."/>
            <person name="King N."/>
            <person name="Lang F.B.F."/>
            <person name="Roger A.J."/>
            <person name="Ruiz-Trillo I."/>
            <person name="Lander E."/>
            <person name="Nusbaum C."/>
        </authorList>
    </citation>
    <scope>NUCLEOTIDE SEQUENCE [LARGE SCALE GENOMIC DNA]</scope>
    <source>
        <strain evidence="7 8">DAOM BR117</strain>
    </source>
</reference>
<keyword evidence="2" id="KW-0813">Transport</keyword>
<proteinExistence type="predicted"/>
<dbReference type="PANTHER" id="PTHR19432:SF35">
    <property type="entry name" value="SOLUTE CARRIER FAMILY 45 MEMBER 3 ISOFORM X1"/>
    <property type="match status" value="1"/>
</dbReference>
<evidence type="ECO:0000256" key="5">
    <source>
        <dbReference type="ARBA" id="ARBA00023136"/>
    </source>
</evidence>
<keyword evidence="8" id="KW-1185">Reference proteome</keyword>
<protein>
    <recommendedName>
        <fullName evidence="9">MFS general substrate transporter</fullName>
    </recommendedName>
</protein>
<dbReference type="GO" id="GO:0005886">
    <property type="term" value="C:plasma membrane"/>
    <property type="evidence" value="ECO:0007669"/>
    <property type="project" value="TreeGrafter"/>
</dbReference>
<dbReference type="OMA" id="SITQWAP"/>
<evidence type="ECO:0000313" key="8">
    <source>
        <dbReference type="Proteomes" id="UP000053201"/>
    </source>
</evidence>
<dbReference type="GO" id="GO:0008506">
    <property type="term" value="F:sucrose:proton symporter activity"/>
    <property type="evidence" value="ECO:0007669"/>
    <property type="project" value="TreeGrafter"/>
</dbReference>
<dbReference type="AlphaFoldDB" id="A0A0L0H621"/>
<evidence type="ECO:0000256" key="2">
    <source>
        <dbReference type="ARBA" id="ARBA00022448"/>
    </source>
</evidence>
<feature type="transmembrane region" description="Helical" evidence="6">
    <location>
        <begin position="330"/>
        <end position="349"/>
    </location>
</feature>
<gene>
    <name evidence="7" type="ORF">SPPG_07865</name>
</gene>
<keyword evidence="3 6" id="KW-0812">Transmembrane</keyword>
<dbReference type="GeneID" id="27691051"/>
<sequence length="605" mass="66157">MGDSAATIAVHPEEEQDEDWEDEVVVSKIRQKEELGLGGMILLTICLTGVQFTWTVELAYGTPYLTSLNLPKALTALVWLAGPLSGLLIQPIVGVYSDKCTLRLGRRRPFMLGGGLLVLMSIGMIAYSREIAHLIWGTSPDKMSSIQAATIIVAVTGFYFLDFSINAVQASCRSLIVDVAPIWQQESANAWGGRMIGVGNVIGYFMGFLDLPVYFPFLGDTQMKVLCWLAGLWFSTSLGLTCWFIKEKRYVPDPVQKARAWYRPLLDIFQALRSLPAPLQSICNVQFFAWLGVFPFLFYSTTWVGEKAIKSHIGGFDDDGDMEGTRAGSFAMLLFAIVSLVTGFLLPLITVRGGGDDDTRDEEEGNASRCGTCRNYLLRLLSLPAVWAISIWLFAGLMFSTGFIDTLKPATAIIAAVGISWGTMQWVPFTLLGECINYYAENGDIVTPTPSVARERVARYAGVPEDDEGYDGIPEDDDIARIVRDDATMSQNEGLLPDSNAPSCSSHHLDAGMVLGIHNIYIVLPQFLSTFLCSVVFAIIGYIAKQHGGDGRRLGGDIEVDPYDSVGWVLRIGAISSIVAGFMALKVRETHGKRSSEVVIGGSEQ</sequence>
<dbReference type="Pfam" id="PF13347">
    <property type="entry name" value="MFS_2"/>
    <property type="match status" value="1"/>
</dbReference>
<keyword evidence="5 6" id="KW-0472">Membrane</keyword>
<dbReference type="OrthoDB" id="28755at2759"/>
<comment type="subcellular location">
    <subcellularLocation>
        <location evidence="1">Membrane</location>
        <topology evidence="1">Multi-pass membrane protein</topology>
    </subcellularLocation>
</comment>
<evidence type="ECO:0000256" key="4">
    <source>
        <dbReference type="ARBA" id="ARBA00022989"/>
    </source>
</evidence>
<evidence type="ECO:0000256" key="6">
    <source>
        <dbReference type="SAM" id="Phobius"/>
    </source>
</evidence>
<evidence type="ECO:0008006" key="9">
    <source>
        <dbReference type="Google" id="ProtNLM"/>
    </source>
</evidence>
<dbReference type="FunCoup" id="A0A0L0H621">
    <property type="interactions" value="56"/>
</dbReference>
<name>A0A0L0H621_SPIPD</name>